<evidence type="ECO:0000256" key="8">
    <source>
        <dbReference type="ARBA" id="ARBA00023170"/>
    </source>
</evidence>
<dbReference type="Pfam" id="PF07715">
    <property type="entry name" value="Plug"/>
    <property type="match status" value="1"/>
</dbReference>
<dbReference type="GO" id="GO:0015344">
    <property type="term" value="F:siderophore uptake transmembrane transporter activity"/>
    <property type="evidence" value="ECO:0007669"/>
    <property type="project" value="TreeGrafter"/>
</dbReference>
<dbReference type="Gene3D" id="2.170.130.10">
    <property type="entry name" value="TonB-dependent receptor, plug domain"/>
    <property type="match status" value="1"/>
</dbReference>
<dbReference type="Gene3D" id="2.40.170.20">
    <property type="entry name" value="TonB-dependent receptor, beta-barrel domain"/>
    <property type="match status" value="1"/>
</dbReference>
<dbReference type="InterPro" id="IPR039426">
    <property type="entry name" value="TonB-dep_rcpt-like"/>
</dbReference>
<proteinExistence type="inferred from homology"/>
<dbReference type="Proteomes" id="UP000005615">
    <property type="component" value="Unassembled WGS sequence"/>
</dbReference>
<evidence type="ECO:0000256" key="11">
    <source>
        <dbReference type="RuleBase" id="RU003357"/>
    </source>
</evidence>
<evidence type="ECO:0000256" key="6">
    <source>
        <dbReference type="ARBA" id="ARBA00023077"/>
    </source>
</evidence>
<protein>
    <submittedName>
        <fullName evidence="12">Ferrichrome-iron receptor</fullName>
    </submittedName>
</protein>
<reference evidence="12 13" key="1">
    <citation type="journal article" date="2011" name="J. Bacteriol.">
        <title>Genome sequence of strain IMCC3088, a proteorhodopsin-containing marine bacterium belonging to the OM60/NOR5 clade.</title>
        <authorList>
            <person name="Jang Y."/>
            <person name="Oh H.M."/>
            <person name="Kang I."/>
            <person name="Lee K."/>
            <person name="Yang S.J."/>
            <person name="Cho J.C."/>
        </authorList>
    </citation>
    <scope>NUCLEOTIDE SEQUENCE [LARGE SCALE GENOMIC DNA]</scope>
    <source>
        <strain evidence="12 13">IMCC3088</strain>
    </source>
</reference>
<dbReference type="InterPro" id="IPR012910">
    <property type="entry name" value="Plug_dom"/>
</dbReference>
<gene>
    <name evidence="12" type="ORF">IMCC3088_2745</name>
</gene>
<evidence type="ECO:0000256" key="2">
    <source>
        <dbReference type="ARBA" id="ARBA00009810"/>
    </source>
</evidence>
<accession>F3L4W7</accession>
<evidence type="ECO:0000256" key="4">
    <source>
        <dbReference type="ARBA" id="ARBA00022452"/>
    </source>
</evidence>
<dbReference type="CDD" id="cd01347">
    <property type="entry name" value="ligand_gated_channel"/>
    <property type="match status" value="1"/>
</dbReference>
<evidence type="ECO:0000313" key="13">
    <source>
        <dbReference type="Proteomes" id="UP000005615"/>
    </source>
</evidence>
<keyword evidence="6 11" id="KW-0798">TonB box</keyword>
<evidence type="ECO:0000256" key="3">
    <source>
        <dbReference type="ARBA" id="ARBA00022448"/>
    </source>
</evidence>
<dbReference type="EMBL" id="AEIG01000092">
    <property type="protein sequence ID" value="EGG28608.1"/>
    <property type="molecule type" value="Genomic_DNA"/>
</dbReference>
<dbReference type="eggNOG" id="COG4774">
    <property type="taxonomic scope" value="Bacteria"/>
</dbReference>
<evidence type="ECO:0000313" key="12">
    <source>
        <dbReference type="EMBL" id="EGG28608.1"/>
    </source>
</evidence>
<dbReference type="PANTHER" id="PTHR32552:SF90">
    <property type="entry name" value="METAL-PSEUDOPALINE RECEPTOR CNTO"/>
    <property type="match status" value="1"/>
</dbReference>
<name>F3L4W7_9GAMM</name>
<dbReference type="InterPro" id="IPR000531">
    <property type="entry name" value="Beta-barrel_TonB"/>
</dbReference>
<dbReference type="STRING" id="2518989.IMCC3088_2745"/>
<comment type="subcellular location">
    <subcellularLocation>
        <location evidence="1 10">Cell outer membrane</location>
        <topology evidence="1 10">Multi-pass membrane protein</topology>
    </subcellularLocation>
</comment>
<dbReference type="OrthoDB" id="127311at2"/>
<dbReference type="InterPro" id="IPR036942">
    <property type="entry name" value="Beta-barrel_TonB_sf"/>
</dbReference>
<dbReference type="Pfam" id="PF00593">
    <property type="entry name" value="TonB_dep_Rec_b-barrel"/>
    <property type="match status" value="1"/>
</dbReference>
<dbReference type="PROSITE" id="PS52016">
    <property type="entry name" value="TONB_DEPENDENT_REC_3"/>
    <property type="match status" value="1"/>
</dbReference>
<organism evidence="12 13">
    <name type="scientific">Aequoribacter fuscus</name>
    <dbReference type="NCBI Taxonomy" id="2518989"/>
    <lineage>
        <taxon>Bacteria</taxon>
        <taxon>Pseudomonadati</taxon>
        <taxon>Pseudomonadota</taxon>
        <taxon>Gammaproteobacteria</taxon>
        <taxon>Cellvibrionales</taxon>
        <taxon>Halieaceae</taxon>
        <taxon>Aequoribacter</taxon>
    </lineage>
</organism>
<comment type="caution">
    <text evidence="12">The sequence shown here is derived from an EMBL/GenBank/DDBJ whole genome shotgun (WGS) entry which is preliminary data.</text>
</comment>
<evidence type="ECO:0000256" key="7">
    <source>
        <dbReference type="ARBA" id="ARBA00023136"/>
    </source>
</evidence>
<keyword evidence="8 12" id="KW-0675">Receptor</keyword>
<dbReference type="SUPFAM" id="SSF56935">
    <property type="entry name" value="Porins"/>
    <property type="match status" value="1"/>
</dbReference>
<keyword evidence="4 10" id="KW-1134">Transmembrane beta strand</keyword>
<dbReference type="AlphaFoldDB" id="F3L4W7"/>
<evidence type="ECO:0000256" key="1">
    <source>
        <dbReference type="ARBA" id="ARBA00004571"/>
    </source>
</evidence>
<sequence length="707" mass="77106">MKNPQGSRIATITGAIISLGLSSVTLADSQTELEEVLVLSKKQPYRGDTPIQDLPQQVQVIDGDLIASVGAETLQGALDFAGGLARQNSFGGLWDSFAIRGFAGDENLPSGYLINGFSGGRGFSGNRDSANIDSIEILKGPGSALYGRGEPGGVVNIITKKPQFESEGYVRASIGRYNNYRTEVDYTSGLSESVAFRINGAYEDKDSFRDTVTSKKLSLTPSVTFVVSDSTSITYELEYLDQETPFDRGIVSIDGNPKVLPVETFLGEPGDGPIQIDAVGHQLTFQHSLNDSWDVLGGIGVRSSSFEGASSEPELSGGRQLLDDDGETLVRQVRVRDYDADDTSARIEFTGKIESGALVHHMLIGADTYQYELDSKQDRWRVAWGAGDTTYAINVFDVVYGQVAPGAFSITNTLEEQSAWGMYIQDQIDLSEQWRMVLGLRYDDFTQDITNRNAGTKSSQDQTQTSPRFGLVYEPNANLSFYLSYANGFRPNSGADFSGSAFEPEESKSYEIGVKYVSDSGDLATTVALFSMEKSNILSADPVNGGFSAALGEAESEGLELDVTGRLSDSVRMLLTYAYVDAQTSNDVTNFDWGVAVPAGSPLINIPKHSANLLIAKEFNVNGADSEVGFTINYVDDRLGETIDPTYRLPEYTLFNLFGSYTVSDRFKVSVNLDNITDEKYYVSSYHKWWTTPGAPMTYSVGVEYKF</sequence>
<dbReference type="RefSeq" id="WP_009576884.1">
    <property type="nucleotide sequence ID" value="NZ_AEIG01000092.1"/>
</dbReference>
<keyword evidence="9 10" id="KW-0998">Cell outer membrane</keyword>
<dbReference type="NCBIfam" id="TIGR01783">
    <property type="entry name" value="TonB-siderophor"/>
    <property type="match status" value="1"/>
</dbReference>
<dbReference type="FunFam" id="2.40.170.20:FF:000005">
    <property type="entry name" value="TonB-dependent siderophore receptor"/>
    <property type="match status" value="1"/>
</dbReference>
<evidence type="ECO:0000256" key="10">
    <source>
        <dbReference type="PROSITE-ProRule" id="PRU01360"/>
    </source>
</evidence>
<evidence type="ECO:0000256" key="5">
    <source>
        <dbReference type="ARBA" id="ARBA00022692"/>
    </source>
</evidence>
<dbReference type="InterPro" id="IPR010105">
    <property type="entry name" value="TonB_sidphr_rcpt"/>
</dbReference>
<comment type="similarity">
    <text evidence="2 10 11">Belongs to the TonB-dependent receptor family.</text>
</comment>
<keyword evidence="7 10" id="KW-0472">Membrane</keyword>
<dbReference type="PANTHER" id="PTHR32552">
    <property type="entry name" value="FERRICHROME IRON RECEPTOR-RELATED"/>
    <property type="match status" value="1"/>
</dbReference>
<keyword evidence="13" id="KW-1185">Reference proteome</keyword>
<dbReference type="InterPro" id="IPR037066">
    <property type="entry name" value="Plug_dom_sf"/>
</dbReference>
<keyword evidence="5 10" id="KW-0812">Transmembrane</keyword>
<dbReference type="GO" id="GO:0009279">
    <property type="term" value="C:cell outer membrane"/>
    <property type="evidence" value="ECO:0007669"/>
    <property type="project" value="UniProtKB-SubCell"/>
</dbReference>
<evidence type="ECO:0000256" key="9">
    <source>
        <dbReference type="ARBA" id="ARBA00023237"/>
    </source>
</evidence>
<dbReference type="GO" id="GO:0038023">
    <property type="term" value="F:signaling receptor activity"/>
    <property type="evidence" value="ECO:0007669"/>
    <property type="project" value="InterPro"/>
</dbReference>
<dbReference type="GO" id="GO:0015891">
    <property type="term" value="P:siderophore transport"/>
    <property type="evidence" value="ECO:0007669"/>
    <property type="project" value="InterPro"/>
</dbReference>
<keyword evidence="3 10" id="KW-0813">Transport</keyword>